<gene>
    <name evidence="1" type="ORF">S01H4_35309</name>
</gene>
<dbReference type="AlphaFoldDB" id="X1A7G4"/>
<name>X1A7G4_9ZZZZ</name>
<proteinExistence type="predicted"/>
<comment type="caution">
    <text evidence="1">The sequence shown here is derived from an EMBL/GenBank/DDBJ whole genome shotgun (WGS) entry which is preliminary data.</text>
</comment>
<feature type="non-terminal residue" evidence="1">
    <location>
        <position position="1"/>
    </location>
</feature>
<organism evidence="1">
    <name type="scientific">marine sediment metagenome</name>
    <dbReference type="NCBI Taxonomy" id="412755"/>
    <lineage>
        <taxon>unclassified sequences</taxon>
        <taxon>metagenomes</taxon>
        <taxon>ecological metagenomes</taxon>
    </lineage>
</organism>
<sequence>AEIVKKFEDKYEFRLKSQVKSRKFKPKVFEDFWHDIDQIIDQFGEETQELYQKLILIEAMYAKVPQKWCLPLIERLGNGERVDIVKNIPEQYYLPLKKAIRKVNLNSKPVWEIFVLALLDPNSL</sequence>
<dbReference type="EMBL" id="BART01018756">
    <property type="protein sequence ID" value="GAG77669.1"/>
    <property type="molecule type" value="Genomic_DNA"/>
</dbReference>
<accession>X1A7G4</accession>
<reference evidence="1" key="1">
    <citation type="journal article" date="2014" name="Front. Microbiol.">
        <title>High frequency of phylogenetically diverse reductive dehalogenase-homologous genes in deep subseafloor sedimentary metagenomes.</title>
        <authorList>
            <person name="Kawai M."/>
            <person name="Futagami T."/>
            <person name="Toyoda A."/>
            <person name="Takaki Y."/>
            <person name="Nishi S."/>
            <person name="Hori S."/>
            <person name="Arai W."/>
            <person name="Tsubouchi T."/>
            <person name="Morono Y."/>
            <person name="Uchiyama I."/>
            <person name="Ito T."/>
            <person name="Fujiyama A."/>
            <person name="Inagaki F."/>
            <person name="Takami H."/>
        </authorList>
    </citation>
    <scope>NUCLEOTIDE SEQUENCE</scope>
    <source>
        <strain evidence="1">Expedition CK06-06</strain>
    </source>
</reference>
<protein>
    <submittedName>
        <fullName evidence="1">Uncharacterized protein</fullName>
    </submittedName>
</protein>
<evidence type="ECO:0000313" key="1">
    <source>
        <dbReference type="EMBL" id="GAG77669.1"/>
    </source>
</evidence>